<evidence type="ECO:0000313" key="7">
    <source>
        <dbReference type="Proteomes" id="UP000272528"/>
    </source>
</evidence>
<evidence type="ECO:0000256" key="2">
    <source>
        <dbReference type="ARBA" id="ARBA00023125"/>
    </source>
</evidence>
<dbReference type="InterPro" id="IPR018060">
    <property type="entry name" value="HTH_AraC"/>
</dbReference>
<sequence>MDDRNKNKEHHVYAAIESLLFKLRDITHMNQHMTDGDLKLQFIEKHMMLVMASGKGRLLIDGYFVELRQGSVYVLKPGHLVEAAIHSLDERGFYILGFDVFRDDSTTTSSDGIQRISRNSPFPLQGEVVVSSPVSVHIASRTIDQYMKSGEPLKRFRSQILFQELIETILEEALLVQAAGLDAALEYAKGYIEQHFQQELTIEQLAKLVGVSSRHFMRLFKKRYGSGAIDYLTFYRIKQAQQLIRSSGQDRLRDIARYVGYQDDIYFRRKFRQISGIPPAAYLKNSRKKIIAYHNANIGQLLALQIMPFAAPAAHPWTDYYRRKYETDSVIPLSSVEQVKKEEIVRSSPDFIIGIDIHASVEEQNEMKEIAPAYFVPWMENDWRMHLRLIAKFLDMSAIAEVWLTNYDRKARFVREEVRDTVKDDCLLILRISGEGCTILTSRSLATVFYDDLLLLPANGVDRMKPDQQVKPSELAAFAADRILLIVDENSQSQLTWQSLSNSEVWNSLDAVATNRVAVIPAYPWIEYTAFTNELILDEALKLWRNRA</sequence>
<dbReference type="KEGG" id="palb:EJC50_20400"/>
<dbReference type="Proteomes" id="UP000272528">
    <property type="component" value="Chromosome"/>
</dbReference>
<gene>
    <name evidence="6" type="ORF">EJC50_20400</name>
</gene>
<dbReference type="Pfam" id="PF01497">
    <property type="entry name" value="Peripla_BP_2"/>
    <property type="match status" value="1"/>
</dbReference>
<evidence type="ECO:0000256" key="3">
    <source>
        <dbReference type="ARBA" id="ARBA00023163"/>
    </source>
</evidence>
<reference evidence="7" key="1">
    <citation type="submission" date="2018-12" db="EMBL/GenBank/DDBJ databases">
        <title>Genome sequence of Peanibacillus sp.</title>
        <authorList>
            <person name="Subramani G."/>
            <person name="Srinivasan S."/>
            <person name="Kim M.K."/>
        </authorList>
    </citation>
    <scope>NUCLEOTIDE SEQUENCE [LARGE SCALE GENOMIC DNA]</scope>
    <source>
        <strain evidence="7">18JY67-1</strain>
    </source>
</reference>
<evidence type="ECO:0000256" key="1">
    <source>
        <dbReference type="ARBA" id="ARBA00023015"/>
    </source>
</evidence>
<dbReference type="EMBL" id="CP034437">
    <property type="protein sequence ID" value="AZN41770.1"/>
    <property type="molecule type" value="Genomic_DNA"/>
</dbReference>
<dbReference type="GO" id="GO:0043565">
    <property type="term" value="F:sequence-specific DNA binding"/>
    <property type="evidence" value="ECO:0007669"/>
    <property type="project" value="InterPro"/>
</dbReference>
<dbReference type="PROSITE" id="PS00041">
    <property type="entry name" value="HTH_ARAC_FAMILY_1"/>
    <property type="match status" value="1"/>
</dbReference>
<feature type="domain" description="HTH araC/xylS-type" evidence="4">
    <location>
        <begin position="186"/>
        <end position="285"/>
    </location>
</feature>
<dbReference type="PROSITE" id="PS01124">
    <property type="entry name" value="HTH_ARAC_FAMILY_2"/>
    <property type="match status" value="1"/>
</dbReference>
<accession>A0A3S9A7S0</accession>
<feature type="domain" description="Fe/B12 periplasmic-binding" evidence="5">
    <location>
        <begin position="289"/>
        <end position="548"/>
    </location>
</feature>
<dbReference type="InterPro" id="IPR002491">
    <property type="entry name" value="ABC_transptr_periplasmic_BD"/>
</dbReference>
<evidence type="ECO:0000259" key="5">
    <source>
        <dbReference type="PROSITE" id="PS50983"/>
    </source>
</evidence>
<dbReference type="Gene3D" id="3.40.50.1980">
    <property type="entry name" value="Nitrogenase molybdenum iron protein domain"/>
    <property type="match status" value="2"/>
</dbReference>
<dbReference type="InterPro" id="IPR018062">
    <property type="entry name" value="HTH_AraC-typ_CS"/>
</dbReference>
<dbReference type="RefSeq" id="WP_126017476.1">
    <property type="nucleotide sequence ID" value="NZ_CP034437.1"/>
</dbReference>
<dbReference type="PROSITE" id="PS50983">
    <property type="entry name" value="FE_B12_PBP"/>
    <property type="match status" value="1"/>
</dbReference>
<dbReference type="SMART" id="SM00342">
    <property type="entry name" value="HTH_ARAC"/>
    <property type="match status" value="1"/>
</dbReference>
<dbReference type="GO" id="GO:0003700">
    <property type="term" value="F:DNA-binding transcription factor activity"/>
    <property type="evidence" value="ECO:0007669"/>
    <property type="project" value="InterPro"/>
</dbReference>
<proteinExistence type="predicted"/>
<keyword evidence="2" id="KW-0238">DNA-binding</keyword>
<dbReference type="AlphaFoldDB" id="A0A3S9A7S0"/>
<evidence type="ECO:0000259" key="4">
    <source>
        <dbReference type="PROSITE" id="PS01124"/>
    </source>
</evidence>
<dbReference type="SUPFAM" id="SSF53807">
    <property type="entry name" value="Helical backbone' metal receptor"/>
    <property type="match status" value="1"/>
</dbReference>
<keyword evidence="1" id="KW-0805">Transcription regulation</keyword>
<dbReference type="Gene3D" id="1.10.10.60">
    <property type="entry name" value="Homeodomain-like"/>
    <property type="match status" value="2"/>
</dbReference>
<organism evidence="6 7">
    <name type="scientific">Paenibacillus albus</name>
    <dbReference type="NCBI Taxonomy" id="2495582"/>
    <lineage>
        <taxon>Bacteria</taxon>
        <taxon>Bacillati</taxon>
        <taxon>Bacillota</taxon>
        <taxon>Bacilli</taxon>
        <taxon>Bacillales</taxon>
        <taxon>Paenibacillaceae</taxon>
        <taxon>Paenibacillus</taxon>
    </lineage>
</organism>
<keyword evidence="7" id="KW-1185">Reference proteome</keyword>
<keyword evidence="3" id="KW-0804">Transcription</keyword>
<dbReference type="InterPro" id="IPR050204">
    <property type="entry name" value="AraC_XylS_family_regulators"/>
</dbReference>
<dbReference type="OrthoDB" id="2461801at2"/>
<dbReference type="SUPFAM" id="SSF46689">
    <property type="entry name" value="Homeodomain-like"/>
    <property type="match status" value="2"/>
</dbReference>
<dbReference type="Pfam" id="PF12833">
    <property type="entry name" value="HTH_18"/>
    <property type="match status" value="1"/>
</dbReference>
<dbReference type="PANTHER" id="PTHR46796">
    <property type="entry name" value="HTH-TYPE TRANSCRIPTIONAL ACTIVATOR RHAS-RELATED"/>
    <property type="match status" value="1"/>
</dbReference>
<dbReference type="InterPro" id="IPR009057">
    <property type="entry name" value="Homeodomain-like_sf"/>
</dbReference>
<evidence type="ECO:0000313" key="6">
    <source>
        <dbReference type="EMBL" id="AZN41770.1"/>
    </source>
</evidence>
<name>A0A3S9A7S0_9BACL</name>
<protein>
    <submittedName>
        <fullName evidence="6">Helix-turn-helix domain-containing protein</fullName>
    </submittedName>
</protein>